<feature type="region of interest" description="Disordered" evidence="1">
    <location>
        <begin position="1812"/>
        <end position="1833"/>
    </location>
</feature>
<feature type="compositionally biased region" description="Low complexity" evidence="1">
    <location>
        <begin position="3558"/>
        <end position="3577"/>
    </location>
</feature>
<feature type="compositionally biased region" description="Basic and acidic residues" evidence="1">
    <location>
        <begin position="1929"/>
        <end position="1942"/>
    </location>
</feature>
<evidence type="ECO:0000259" key="3">
    <source>
        <dbReference type="Pfam" id="PF25281"/>
    </source>
</evidence>
<evidence type="ECO:0000313" key="5">
    <source>
        <dbReference type="Proteomes" id="UP000827092"/>
    </source>
</evidence>
<feature type="compositionally biased region" description="Basic and acidic residues" evidence="1">
    <location>
        <begin position="1819"/>
        <end position="1833"/>
    </location>
</feature>
<feature type="region of interest" description="Disordered" evidence="1">
    <location>
        <begin position="1412"/>
        <end position="1470"/>
    </location>
</feature>
<feature type="compositionally biased region" description="Basic and acidic residues" evidence="1">
    <location>
        <begin position="2649"/>
        <end position="2658"/>
    </location>
</feature>
<feature type="region of interest" description="Disordered" evidence="1">
    <location>
        <begin position="2078"/>
        <end position="2106"/>
    </location>
</feature>
<feature type="compositionally biased region" description="Basic and acidic residues" evidence="1">
    <location>
        <begin position="842"/>
        <end position="864"/>
    </location>
</feature>
<dbReference type="Proteomes" id="UP000827092">
    <property type="component" value="Unassembled WGS sequence"/>
</dbReference>
<feature type="compositionally biased region" description="Polar residues" evidence="1">
    <location>
        <begin position="1894"/>
        <end position="1903"/>
    </location>
</feature>
<feature type="domain" description="Microtubule-associated protein 1B/S N-terminal" evidence="2">
    <location>
        <begin position="10"/>
        <end position="190"/>
    </location>
</feature>
<feature type="compositionally biased region" description="Basic and acidic residues" evidence="1">
    <location>
        <begin position="3266"/>
        <end position="3277"/>
    </location>
</feature>
<feature type="compositionally biased region" description="Basic and acidic residues" evidence="1">
    <location>
        <begin position="3319"/>
        <end position="3336"/>
    </location>
</feature>
<feature type="region of interest" description="Disordered" evidence="1">
    <location>
        <begin position="1998"/>
        <end position="2053"/>
    </location>
</feature>
<evidence type="ECO:0000256" key="1">
    <source>
        <dbReference type="SAM" id="MobiDB-lite"/>
    </source>
</evidence>
<dbReference type="GO" id="GO:0005829">
    <property type="term" value="C:cytosol"/>
    <property type="evidence" value="ECO:0007669"/>
    <property type="project" value="TreeGrafter"/>
</dbReference>
<proteinExistence type="predicted"/>
<feature type="compositionally biased region" description="Acidic residues" evidence="1">
    <location>
        <begin position="1438"/>
        <end position="1456"/>
    </location>
</feature>
<dbReference type="GO" id="GO:0003779">
    <property type="term" value="F:actin binding"/>
    <property type="evidence" value="ECO:0007669"/>
    <property type="project" value="TreeGrafter"/>
</dbReference>
<dbReference type="GO" id="GO:0016358">
    <property type="term" value="P:dendrite development"/>
    <property type="evidence" value="ECO:0007669"/>
    <property type="project" value="TreeGrafter"/>
</dbReference>
<name>A0AAV6UU74_9ARAC</name>
<feature type="compositionally biased region" description="Low complexity" evidence="1">
    <location>
        <begin position="2540"/>
        <end position="2556"/>
    </location>
</feature>
<keyword evidence="5" id="KW-1185">Reference proteome</keyword>
<feature type="compositionally biased region" description="Polar residues" evidence="1">
    <location>
        <begin position="3062"/>
        <end position="3081"/>
    </location>
</feature>
<feature type="compositionally biased region" description="Low complexity" evidence="1">
    <location>
        <begin position="2600"/>
        <end position="2614"/>
    </location>
</feature>
<feature type="region of interest" description="Disordered" evidence="1">
    <location>
        <begin position="2576"/>
        <end position="2662"/>
    </location>
</feature>
<feature type="compositionally biased region" description="Basic and acidic residues" evidence="1">
    <location>
        <begin position="513"/>
        <end position="524"/>
    </location>
</feature>
<dbReference type="InterPro" id="IPR056617">
    <property type="entry name" value="MAP1B/S_N"/>
</dbReference>
<reference evidence="4 5" key="1">
    <citation type="journal article" date="2022" name="Nat. Ecol. Evol.">
        <title>A masculinizing supergene underlies an exaggerated male reproductive morph in a spider.</title>
        <authorList>
            <person name="Hendrickx F."/>
            <person name="De Corte Z."/>
            <person name="Sonet G."/>
            <person name="Van Belleghem S.M."/>
            <person name="Kostlbacher S."/>
            <person name="Vangestel C."/>
        </authorList>
    </citation>
    <scope>NUCLEOTIDE SEQUENCE [LARGE SCALE GENOMIC DNA]</scope>
    <source>
        <strain evidence="4">W744_W776</strain>
    </source>
</reference>
<feature type="region of interest" description="Disordered" evidence="1">
    <location>
        <begin position="495"/>
        <end position="545"/>
    </location>
</feature>
<feature type="compositionally biased region" description="Basic and acidic residues" evidence="1">
    <location>
        <begin position="2495"/>
        <end position="2510"/>
    </location>
</feature>
<evidence type="ECO:0008006" key="6">
    <source>
        <dbReference type="Google" id="ProtNLM"/>
    </source>
</evidence>
<feature type="compositionally biased region" description="Polar residues" evidence="1">
    <location>
        <begin position="824"/>
        <end position="840"/>
    </location>
</feature>
<feature type="region of interest" description="Disordered" evidence="1">
    <location>
        <begin position="3259"/>
        <end position="3284"/>
    </location>
</feature>
<dbReference type="GO" id="GO:0000226">
    <property type="term" value="P:microtubule cytoskeleton organization"/>
    <property type="evidence" value="ECO:0007669"/>
    <property type="project" value="InterPro"/>
</dbReference>
<feature type="compositionally biased region" description="Basic and acidic residues" evidence="1">
    <location>
        <begin position="2930"/>
        <end position="2941"/>
    </location>
</feature>
<dbReference type="GO" id="GO:0031114">
    <property type="term" value="P:regulation of microtubule depolymerization"/>
    <property type="evidence" value="ECO:0007669"/>
    <property type="project" value="TreeGrafter"/>
</dbReference>
<feature type="compositionally biased region" description="Polar residues" evidence="1">
    <location>
        <begin position="3113"/>
        <end position="3125"/>
    </location>
</feature>
<dbReference type="PANTHER" id="PTHR13843:SF12">
    <property type="entry name" value="ATPASE F1_V1_A1 COMPLEX ALPHA_BETA SUBUNIT NUCLEOTIDE-BINDING DOMAIN-CONTAINING PROTEIN"/>
    <property type="match status" value="1"/>
</dbReference>
<feature type="compositionally biased region" description="Polar residues" evidence="1">
    <location>
        <begin position="3627"/>
        <end position="3657"/>
    </location>
</feature>
<dbReference type="InterPro" id="IPR026074">
    <property type="entry name" value="MAP1"/>
</dbReference>
<feature type="region of interest" description="Disordered" evidence="1">
    <location>
        <begin position="879"/>
        <end position="1141"/>
    </location>
</feature>
<gene>
    <name evidence="4" type="ORF">JTE90_009914</name>
</gene>
<feature type="compositionally biased region" description="Basic and acidic residues" evidence="1">
    <location>
        <begin position="3144"/>
        <end position="3154"/>
    </location>
</feature>
<feature type="compositionally biased region" description="Basic and acidic residues" evidence="1">
    <location>
        <begin position="3022"/>
        <end position="3033"/>
    </location>
</feature>
<feature type="compositionally biased region" description="Basic and acidic residues" evidence="1">
    <location>
        <begin position="926"/>
        <end position="956"/>
    </location>
</feature>
<feature type="compositionally biased region" description="Basic and acidic residues" evidence="1">
    <location>
        <begin position="1457"/>
        <end position="1470"/>
    </location>
</feature>
<dbReference type="GO" id="GO:0030425">
    <property type="term" value="C:dendrite"/>
    <property type="evidence" value="ECO:0007669"/>
    <property type="project" value="TreeGrafter"/>
</dbReference>
<feature type="compositionally biased region" description="Basic and acidic residues" evidence="1">
    <location>
        <begin position="3658"/>
        <end position="3673"/>
    </location>
</feature>
<feature type="compositionally biased region" description="Polar residues" evidence="1">
    <location>
        <begin position="3156"/>
        <end position="3170"/>
    </location>
</feature>
<feature type="compositionally biased region" description="Polar residues" evidence="1">
    <location>
        <begin position="3195"/>
        <end position="3208"/>
    </location>
</feature>
<feature type="compositionally biased region" description="Polar residues" evidence="1">
    <location>
        <begin position="3579"/>
        <end position="3594"/>
    </location>
</feature>
<dbReference type="PANTHER" id="PTHR13843">
    <property type="entry name" value="MICROTUBULE-ASSOCIATED PROTEIN"/>
    <property type="match status" value="1"/>
</dbReference>
<comment type="caution">
    <text evidence="4">The sequence shown here is derived from an EMBL/GenBank/DDBJ whole genome shotgun (WGS) entry which is preliminary data.</text>
</comment>
<feature type="compositionally biased region" description="Basic and acidic residues" evidence="1">
    <location>
        <begin position="575"/>
        <end position="597"/>
    </location>
</feature>
<evidence type="ECO:0000259" key="2">
    <source>
        <dbReference type="Pfam" id="PF23415"/>
    </source>
</evidence>
<dbReference type="GO" id="GO:0045202">
    <property type="term" value="C:synapse"/>
    <property type="evidence" value="ECO:0007669"/>
    <property type="project" value="TreeGrafter"/>
</dbReference>
<feature type="region of interest" description="Disordered" evidence="1">
    <location>
        <begin position="3500"/>
        <end position="3525"/>
    </location>
</feature>
<dbReference type="Pfam" id="PF25281">
    <property type="entry name" value="MBL_MAP1B"/>
    <property type="match status" value="1"/>
</dbReference>
<feature type="compositionally biased region" description="Basic and acidic residues" evidence="1">
    <location>
        <begin position="3052"/>
        <end position="3061"/>
    </location>
</feature>
<feature type="compositionally biased region" description="Basic and acidic residues" evidence="1">
    <location>
        <begin position="2529"/>
        <end position="2538"/>
    </location>
</feature>
<feature type="compositionally biased region" description="Basic and acidic residues" evidence="1">
    <location>
        <begin position="2576"/>
        <end position="2599"/>
    </location>
</feature>
<dbReference type="GO" id="GO:0008017">
    <property type="term" value="F:microtubule binding"/>
    <property type="evidence" value="ECO:0007669"/>
    <property type="project" value="InterPro"/>
</dbReference>
<feature type="compositionally biased region" description="Basic and acidic residues" evidence="1">
    <location>
        <begin position="672"/>
        <end position="758"/>
    </location>
</feature>
<feature type="compositionally biased region" description="Polar residues" evidence="1">
    <location>
        <begin position="2511"/>
        <end position="2528"/>
    </location>
</feature>
<feature type="compositionally biased region" description="Basic and acidic residues" evidence="1">
    <location>
        <begin position="1121"/>
        <end position="1133"/>
    </location>
</feature>
<feature type="region of interest" description="Disordered" evidence="1">
    <location>
        <begin position="2922"/>
        <end position="2942"/>
    </location>
</feature>
<dbReference type="GO" id="GO:0007409">
    <property type="term" value="P:axonogenesis"/>
    <property type="evidence" value="ECO:0007669"/>
    <property type="project" value="TreeGrafter"/>
</dbReference>
<organism evidence="4 5">
    <name type="scientific">Oedothorax gibbosus</name>
    <dbReference type="NCBI Taxonomy" id="931172"/>
    <lineage>
        <taxon>Eukaryota</taxon>
        <taxon>Metazoa</taxon>
        <taxon>Ecdysozoa</taxon>
        <taxon>Arthropoda</taxon>
        <taxon>Chelicerata</taxon>
        <taxon>Arachnida</taxon>
        <taxon>Araneae</taxon>
        <taxon>Araneomorphae</taxon>
        <taxon>Entelegynae</taxon>
        <taxon>Araneoidea</taxon>
        <taxon>Linyphiidae</taxon>
        <taxon>Erigoninae</taxon>
        <taxon>Oedothorax</taxon>
    </lineage>
</organism>
<dbReference type="GO" id="GO:0005875">
    <property type="term" value="C:microtubule associated complex"/>
    <property type="evidence" value="ECO:0007669"/>
    <property type="project" value="TreeGrafter"/>
</dbReference>
<feature type="compositionally biased region" description="Basic and acidic residues" evidence="1">
    <location>
        <begin position="765"/>
        <end position="800"/>
    </location>
</feature>
<accession>A0AAV6UU74</accession>
<feature type="region of interest" description="Disordered" evidence="1">
    <location>
        <begin position="3315"/>
        <end position="3376"/>
    </location>
</feature>
<feature type="region of interest" description="Disordered" evidence="1">
    <location>
        <begin position="824"/>
        <end position="866"/>
    </location>
</feature>
<feature type="compositionally biased region" description="Low complexity" evidence="1">
    <location>
        <begin position="1056"/>
        <end position="1075"/>
    </location>
</feature>
<feature type="compositionally biased region" description="Polar residues" evidence="1">
    <location>
        <begin position="3034"/>
        <end position="3051"/>
    </location>
</feature>
<feature type="compositionally biased region" description="Polar residues" evidence="1">
    <location>
        <begin position="2631"/>
        <end position="2648"/>
    </location>
</feature>
<feature type="region of interest" description="Disordered" evidence="1">
    <location>
        <begin position="566"/>
        <end position="800"/>
    </location>
</feature>
<feature type="domain" description="Microtubule-associated protein 1A/B/S-like MBL-like" evidence="3">
    <location>
        <begin position="208"/>
        <end position="475"/>
    </location>
</feature>
<feature type="compositionally biased region" description="Basic and acidic residues" evidence="1">
    <location>
        <begin position="3500"/>
        <end position="3513"/>
    </location>
</feature>
<feature type="compositionally biased region" description="Basic and acidic residues" evidence="1">
    <location>
        <begin position="1010"/>
        <end position="1026"/>
    </location>
</feature>
<protein>
    <recommendedName>
        <fullName evidence="6">Microtubule-associated protein futsch</fullName>
    </recommendedName>
</protein>
<feature type="compositionally biased region" description="Basic and acidic residues" evidence="1">
    <location>
        <begin position="630"/>
        <end position="664"/>
    </location>
</feature>
<feature type="compositionally biased region" description="Low complexity" evidence="1">
    <location>
        <begin position="3126"/>
        <end position="3139"/>
    </location>
</feature>
<feature type="compositionally biased region" description="Basic and acidic residues" evidence="1">
    <location>
        <begin position="1904"/>
        <end position="1918"/>
    </location>
</feature>
<dbReference type="Pfam" id="PF23415">
    <property type="entry name" value="MAPB1_N"/>
    <property type="match status" value="1"/>
</dbReference>
<feature type="region of interest" description="Disordered" evidence="1">
    <location>
        <begin position="2483"/>
        <end position="2562"/>
    </location>
</feature>
<dbReference type="GO" id="GO:0043025">
    <property type="term" value="C:neuronal cell body"/>
    <property type="evidence" value="ECO:0007669"/>
    <property type="project" value="TreeGrafter"/>
</dbReference>
<feature type="compositionally biased region" description="Basic and acidic residues" evidence="1">
    <location>
        <begin position="1412"/>
        <end position="1425"/>
    </location>
</feature>
<evidence type="ECO:0000313" key="4">
    <source>
        <dbReference type="EMBL" id="KAG8188040.1"/>
    </source>
</evidence>
<feature type="compositionally biased region" description="Basic and acidic residues" evidence="1">
    <location>
        <begin position="3171"/>
        <end position="3183"/>
    </location>
</feature>
<feature type="region of interest" description="Disordered" evidence="1">
    <location>
        <begin position="3015"/>
        <end position="3211"/>
    </location>
</feature>
<dbReference type="InterPro" id="IPR057480">
    <property type="entry name" value="MAP1A/B/S-like_MBL"/>
</dbReference>
<sequence length="3808" mass="428671">MATAPPGCYLLLVLGQPCAKEHKEQILKKVEEGLLSWDVEETKCDLLGLESVCSSIQESNEVENELLIQHSTENLAVEVLLNPHVNTLKQCLKNLLAANVGHKHIIHAGYTFSSSGSWVLQDGSFSYNDFIDTLQDADVQRALRRHLGSTVHVHCIPEGPWDQQEDEGALSKTYESLYVNPASKVSVVPGSSLLLNCLDFVLRFQPLTEMMKSSPVVGNIRFNRPTLYVFPGGQGDCALFGVSGFTMLIDGGFNRKPCFWEFIRHLDRLDAIMITRLNENNVCGITNVVRRKQAGQRVYPQVGYVFCNVAEGKQSPTSPGTSEQEKDPLLVSVIQEGREFSENLQQLGLKPHRCLRDCQVEPLTLFHKVGHGTLEMYVLSPPKDSKEMKMFFQQWTSYKEHFSSRKYVDDREVPIPLSHAMSICALLIWKPANPTDTITRVLLPGSAPQSKIFEGLEHLQHLEELRYRTCSQTSLGIKYEERVKIKTTRKHVTKSLIAKQRAEMPRPSSPMKSVRDMERKRDQSPIKLQTSSPVRRIKKSTKKVEDKKVYENKDLSVKKSSKTVLKKVKKRIRSKSKEKSADEEKQDSKESENKNIEAENVIQVEIEPSSVSEGEKVGEVAEEKEEVAEVLEKSVESIDNIASDKGDGIEVEEEKGVSKEKENEEIGNVIPEEEKLLLETEEHEKLSPTEEHEKLSPTEEHEKLSPSSPKDEQLSSGEKKEDKGLEKSSEIHTDLKDKELPVDELKPTEEEPKDDELNKITAFKISKDNSSEHLSVKDEVTIQPDGEDKKKTSKYQKEILKSQLKPKGTVKKINTVSKTISSTKPIVTSSKASISSNKLIKSQKEMDQKLISKKDTALEKESKAKPTVKIAKPKLKAAINVQIPPESHYRTPTPPSKLSTKPKEPTSKQSPIIKEVKSSKIVKTQPKVESKPVKVETKTEVKSKVAKDVVNKRVAESKNLAKQLELKKTALPATLPKSPTKKTKLDLPLMSPKKKVKAPQTVALARKPKPSKDKPKPVKRPEKTKEAIPSASEESATSGEKGPPTLPGELTPSQIPSPSEKSVEVVVVEDVQSSPKEVQSVDEIAEEKSEKIPSEEPTSPEELQQDENLPIVSEPQDDEKSDIVNEPKADERSMIVTEPQDVDTLIKEKDVKDQIFDEQMVVKEIEAVQAAMDELIEGIEESKAKTVSYTKDSQQYRPQSLTKDKGEIVVLTKEKSKERKYSTEKEYTEEYIISPEKIKTAQTDSIWLELKEKLQPSIQQEISLIVQSIKTEGVIIKNYEIIIYEIIYEILIQNKMPLTLEFVKKYITENKKEIAEAVCIKYIVTTAEADEEKVEKEEGRELICSDDSLEPIHKSLTPYQGIQEYGKSDKKETVSEKVLVDEIVHIIQKEPSVKEVVETDTSKQELEAIKSPEHKIEKESLKETVEQLTSTSSKDISSEAEEEIAETDESEVESIEEQFKTTSDKDNDEKELIEAKINVTEKTNIEESNAMKQSDTDAIQKQSNLMSPQSMADAGSEIKPEVETISEEETIAKISIEEETLLQTELIEPTKDEETRNAWVKLRESIKSSVHHEFIFIVEYIKNAGVVLDDYEIIYEIILEILQLKRISFTRECVIAYIIKNKTEISNFICEKYSTLGQHEDRSTLVEKEQKVDTQEFQEENVITKTNEPVTETGDKLLHSESGKEFIDEPSLNIVDIEDQLVEAVWESKVQEKVNIMEFATPELKNIINEIAKTLQDKNEMIENLVEIIFETLGEEIVSKKFTLSSEEIIKYVLKHKVEITCIVQSKITGQMTTEAPFDKTKTTTDEIERVVTPTSPSDKNEKKQKTDDIQRELKIEKPKQLSVKALADKVGKSFTEAERVLPMKDTFIDNTSNEGGSETKSVFQKIKFFETSAQKLKTPSPSEENKKQKGESRETTFIKKTPTSPISPKEKHENKSAIDKMDTKELCAVSKKHKIDFLSSKKDVKTFEEISSQTSTETHRFKQINVKDKLCSEKDPTADLILSEDEKDPDLAIERETPSPIDDSDSEKSHSDKEQILSPVKQVDKNRESSLETGKVIGETKLIAGKKSLEYEVIKEHSDSVKAASMEDDSTKQKSKERDNEEFKTTDKVNAKEIKSMTETSTELFISENDLDVLKNECCTEISRQLPNIEELFSEFQREFSYNDLVKVLYETVSYELRRNNLTITVETVIKYIIEHSTEVIRIIKTKYFKEQSSGKIQTEAINVLTQREQVYKQSSELFIHDTTTAKTLDPCDLYAESYDDEGISPIAESVMGEDMEVPDQDIDDLNQNIEQQIEEIPNIEAKKYVEISTHKIVYEKPEAEQVFRHIFAESVVEEEVEILEDPDSAVPEHLDALDEDKFEKDLDDPDVLRKKFMYIEVEVEESVTATSDASPDTDAPEIPYDGRYKEHIAESESTEIITKEYISDEEFKEEIIITGHSQKETSDNKSIKTVTSEIKPGPREVTKETKIEDSELNRDEYITTTTTNAKTFTSEFRGSEDSPKEKSEEKTMKTVTSSEIKSQPQSVTEQTSHEDTELRSGEYSTTTITKTSETVTSEDLQKETSEDKCIKTVTVSEVKSEPHEKALDSKLEDSELSENEHITSTTTITQTFISETGESEDSLKEKSEDKTIKTVTSSEIKSLPQSVTEQTSHEDTELRSGEYTTTTVTKTLLSETGTSEDLQKELGEDKCIKTVTVSEVKSEPHEIAGDSSLGDSELTENEYITTTTTTITRTFISETGDSEDSLKEKISEVKSEPHEIAGDSSLGDSELTENEYITTTTTTITRTFISETSDSEDSLKEKITEVESAPHEIAGDSSLGDSELTENEYITTTTTTITRTFISETGDSEDSLKEKISEVKSEPLEIAGDSRLGDSELSENEYVTTTTTITRTFISETGDSENTLKEKSEDKTMKTVTASEIKSLPKSVTEQTSHEDTELRSGEYKTTTITKTLLSETGTSEDLQKETSEDKCIKTVTVSEVKSEPHEKAFDSRLEDSELNENEYITTTTTITRTFISETGVSEDSLKEKSEDKTIKTVTSSEIKSQPQSATEQTSHEETESRSGEYTTTTVTKTFLSETGTSEDLQEETSEDKCIKTVTVSEVKSEPHEIAGDSSLGNSELTENEYVTSTTTITRTFISETGVSEDSQKEKSEGKTMKTVSSSEIKSQPQSVTEKESHEDTELRSGEYTTTTVTKTLLSENGTSEDLQNETSEDKCFKTVTVSEVKSEPHVLPKEASLGDSELIKNEYITTTTTITKTFYSETGESDDSPKETCEDKSTKIVTTSDITSDPHIVTEEARLNIKLSDDDFITTTITKTSLSETKKSEDSQKEKDMERSIKSSSGSEIKLGSQTESTDEGEGKIKFDSEEESNTESPSKRRRKIIKKKVFIYHTGSETVPEDMLNEGQIKEAIIKAGGKPTNTSHTRIISSGITDDLESFAGQNNAIEIFESQTSEIASENIITTESTSEINREELHLAEFDPFSLITKPIEETFRRKMLEERLAEHSSESKKEKSIESTTFCKESHQDIDKKVATDAKKLAMETTQTTHERRETQASTQLETSEVVNRSSSTTSSSIERSLIQEQQPTESSIQSISRDSAEAKSFSLDEWDKPMGLPSPPMPLDLEGDLSTLTKQSTTRSSKDSNYQEYKADSSGNGQDNTVEREPDFEKSNKETDSLPETDCEYQSKNKSIESSSDPVYIDLTYVPHFGDPHYCNVEFFRRIRSRYYVFSGTKPSKEVFNALLEAKKDWKDKDAKVTIIPTYETDTLGYWMAVNQEALIANNIDVAPSASRCTINLQDHETSCSAYRLEL</sequence>
<dbReference type="GO" id="GO:0005874">
    <property type="term" value="C:microtubule"/>
    <property type="evidence" value="ECO:0007669"/>
    <property type="project" value="InterPro"/>
</dbReference>
<feature type="compositionally biased region" description="Basic and acidic residues" evidence="1">
    <location>
        <begin position="2027"/>
        <end position="2036"/>
    </location>
</feature>
<feature type="compositionally biased region" description="Polar residues" evidence="1">
    <location>
        <begin position="3337"/>
        <end position="3351"/>
    </location>
</feature>
<feature type="region of interest" description="Disordered" evidence="1">
    <location>
        <begin position="1894"/>
        <end position="1942"/>
    </location>
</feature>
<feature type="compositionally biased region" description="Basic and acidic residues" evidence="1">
    <location>
        <begin position="2090"/>
        <end position="2106"/>
    </location>
</feature>
<dbReference type="EMBL" id="JAFNEN010000251">
    <property type="protein sequence ID" value="KAG8188040.1"/>
    <property type="molecule type" value="Genomic_DNA"/>
</dbReference>
<feature type="region of interest" description="Disordered" evidence="1">
    <location>
        <begin position="3537"/>
        <end position="3687"/>
    </location>
</feature>
<feature type="compositionally biased region" description="Basic and acidic residues" evidence="1">
    <location>
        <begin position="2619"/>
        <end position="2630"/>
    </location>
</feature>